<dbReference type="InterPro" id="IPR032675">
    <property type="entry name" value="LRR_dom_sf"/>
</dbReference>
<evidence type="ECO:0000313" key="2">
    <source>
        <dbReference type="EMBL" id="KAK6338204.1"/>
    </source>
</evidence>
<gene>
    <name evidence="2" type="ORF">TWF730_002278</name>
</gene>
<dbReference type="Proteomes" id="UP001373714">
    <property type="component" value="Unassembled WGS sequence"/>
</dbReference>
<dbReference type="AlphaFoldDB" id="A0AAV9UCX4"/>
<organism evidence="2 3">
    <name type="scientific">Orbilia blumenaviensis</name>
    <dbReference type="NCBI Taxonomy" id="1796055"/>
    <lineage>
        <taxon>Eukaryota</taxon>
        <taxon>Fungi</taxon>
        <taxon>Dikarya</taxon>
        <taxon>Ascomycota</taxon>
        <taxon>Pezizomycotina</taxon>
        <taxon>Orbiliomycetes</taxon>
        <taxon>Orbiliales</taxon>
        <taxon>Orbiliaceae</taxon>
        <taxon>Orbilia</taxon>
    </lineage>
</organism>
<evidence type="ECO:0000256" key="1">
    <source>
        <dbReference type="SAM" id="MobiDB-lite"/>
    </source>
</evidence>
<keyword evidence="3" id="KW-1185">Reference proteome</keyword>
<protein>
    <recommendedName>
        <fullName evidence="4">F-box domain-containing protein</fullName>
    </recommendedName>
</protein>
<proteinExistence type="predicted"/>
<feature type="region of interest" description="Disordered" evidence="1">
    <location>
        <begin position="1"/>
        <end position="21"/>
    </location>
</feature>
<name>A0AAV9UCX4_9PEZI</name>
<dbReference type="InterPro" id="IPR036047">
    <property type="entry name" value="F-box-like_dom_sf"/>
</dbReference>
<dbReference type="Gene3D" id="3.80.10.10">
    <property type="entry name" value="Ribonuclease Inhibitor"/>
    <property type="match status" value="1"/>
</dbReference>
<dbReference type="SUPFAM" id="SSF81383">
    <property type="entry name" value="F-box domain"/>
    <property type="match status" value="1"/>
</dbReference>
<dbReference type="EMBL" id="JAVHNS010000012">
    <property type="protein sequence ID" value="KAK6338204.1"/>
    <property type="molecule type" value="Genomic_DNA"/>
</dbReference>
<reference evidence="2 3" key="1">
    <citation type="submission" date="2019-10" db="EMBL/GenBank/DDBJ databases">
        <authorList>
            <person name="Palmer J.M."/>
        </authorList>
    </citation>
    <scope>NUCLEOTIDE SEQUENCE [LARGE SCALE GENOMIC DNA]</scope>
    <source>
        <strain evidence="2 3">TWF730</strain>
    </source>
</reference>
<evidence type="ECO:0000313" key="3">
    <source>
        <dbReference type="Proteomes" id="UP001373714"/>
    </source>
</evidence>
<accession>A0AAV9UCX4</accession>
<comment type="caution">
    <text evidence="2">The sequence shown here is derived from an EMBL/GenBank/DDBJ whole genome shotgun (WGS) entry which is preliminary data.</text>
</comment>
<dbReference type="SUPFAM" id="SSF52047">
    <property type="entry name" value="RNI-like"/>
    <property type="match status" value="1"/>
</dbReference>
<sequence>MEPTQLNLPAPSPQPSNHPTSLTTLSTELLVTIFEYVGFRDARRLLTTCKLLHPIAKERFWSHIGFTEDECGSCGDCTDCSDSSLSYDSRGNQIDEQDELEGVEYSFEKRLRRGEKGRNFFIPSEWDMLIEKTHHGVEKLGWQYTKSITIDSPELCFDMALVNMLYGLMESGRLKPRYVYLDLGDSNRRGCISPTTGDLEACKNVLLMLKKSSECLPSNYTFGLKIPSQWLFDGVYIPDIRNLVELDLCLPLYRSDLNAIRQQIKKTAQTLSTTRRLRSLTINCRIKRGDFDERVFAVEDCAAEFAELQDAFTNLTSLRKLKIVSCLFHSAFFVTPPEGLRALQFKNCEVTGSWWEEFSRSSLPNLEWLKVETYRGFLGWAPGSGGRDLKLESFACTSLKYFHIRRDSYWEVPSGLARCILEGNKGLNEKCVERLFGHEVGAARSGCRSTLNKRLRAYDNEHLAEHRQKWVAGLRGQEFKEEYIRNYLQTLLKELNEGKLGRWDRMYNDHVLDQEI</sequence>
<evidence type="ECO:0008006" key="4">
    <source>
        <dbReference type="Google" id="ProtNLM"/>
    </source>
</evidence>